<sequence length="184" mass="19919">MFHAFFGFRLCMGRLAYFLSTSGLAAVSLVLVGGILSLASTFGSESARGPIAIGVGVVFVPLFIWAQCNITGMRVRDIGWNPAVIVPLWVLLTWIDYMLSFLVPELALPNALAGTVIGKILSMLFLLTLLFKAGKPGGYVDPPADSGKTTEVRAARYLPNSAGVVPPSRFDRQERRTSFGRLPR</sequence>
<evidence type="ECO:0000313" key="3">
    <source>
        <dbReference type="EMBL" id="MCO5959706.1"/>
    </source>
</evidence>
<dbReference type="AlphaFoldDB" id="A0AAJ1FKW7"/>
<keyword evidence="2" id="KW-0812">Transmembrane</keyword>
<proteinExistence type="predicted"/>
<feature type="transmembrane region" description="Helical" evidence="2">
    <location>
        <begin position="51"/>
        <end position="68"/>
    </location>
</feature>
<feature type="region of interest" description="Disordered" evidence="1">
    <location>
        <begin position="161"/>
        <end position="184"/>
    </location>
</feature>
<organism evidence="3 4">
    <name type="scientific">Ciceribacter sichuanensis</name>
    <dbReference type="NCBI Taxonomy" id="2949647"/>
    <lineage>
        <taxon>Bacteria</taxon>
        <taxon>Pseudomonadati</taxon>
        <taxon>Pseudomonadota</taxon>
        <taxon>Alphaproteobacteria</taxon>
        <taxon>Hyphomicrobiales</taxon>
        <taxon>Rhizobiaceae</taxon>
        <taxon>Ciceribacter</taxon>
    </lineage>
</organism>
<keyword evidence="2" id="KW-0472">Membrane</keyword>
<accession>A0AAJ1FKW7</accession>
<evidence type="ECO:0008006" key="5">
    <source>
        <dbReference type="Google" id="ProtNLM"/>
    </source>
</evidence>
<protein>
    <recommendedName>
        <fullName evidence="5">DUF805 domain-containing protein</fullName>
    </recommendedName>
</protein>
<dbReference type="Proteomes" id="UP001155380">
    <property type="component" value="Unassembled WGS sequence"/>
</dbReference>
<feature type="transmembrane region" description="Helical" evidence="2">
    <location>
        <begin position="15"/>
        <end position="39"/>
    </location>
</feature>
<dbReference type="EMBL" id="JAMXLX010000011">
    <property type="protein sequence ID" value="MCO5959706.1"/>
    <property type="molecule type" value="Genomic_DNA"/>
</dbReference>
<feature type="transmembrane region" description="Helical" evidence="2">
    <location>
        <begin position="80"/>
        <end position="99"/>
    </location>
</feature>
<keyword evidence="2" id="KW-1133">Transmembrane helix</keyword>
<evidence type="ECO:0000256" key="2">
    <source>
        <dbReference type="SAM" id="Phobius"/>
    </source>
</evidence>
<evidence type="ECO:0000313" key="4">
    <source>
        <dbReference type="Proteomes" id="UP001155380"/>
    </source>
</evidence>
<comment type="caution">
    <text evidence="3">The sequence shown here is derived from an EMBL/GenBank/DDBJ whole genome shotgun (WGS) entry which is preliminary data.</text>
</comment>
<evidence type="ECO:0000256" key="1">
    <source>
        <dbReference type="SAM" id="MobiDB-lite"/>
    </source>
</evidence>
<reference evidence="3" key="1">
    <citation type="submission" date="2022-06" db="EMBL/GenBank/DDBJ databases">
        <authorList>
            <person name="Sun Q."/>
        </authorList>
    </citation>
    <scope>NUCLEOTIDE SEQUENCE</scope>
    <source>
        <strain evidence="3">S101</strain>
    </source>
</reference>
<dbReference type="RefSeq" id="WP_250916376.1">
    <property type="nucleotide sequence ID" value="NZ_JAMXLX010000011.1"/>
</dbReference>
<feature type="transmembrane region" description="Helical" evidence="2">
    <location>
        <begin position="111"/>
        <end position="131"/>
    </location>
</feature>
<gene>
    <name evidence="3" type="ORF">NBH21_23290</name>
</gene>
<name>A0AAJ1FKW7_9HYPH</name>